<dbReference type="SUPFAM" id="SSF51206">
    <property type="entry name" value="cAMP-binding domain-like"/>
    <property type="match status" value="1"/>
</dbReference>
<dbReference type="Gene3D" id="1.10.287.70">
    <property type="match status" value="1"/>
</dbReference>
<keyword evidence="2 6" id="KW-0812">Transmembrane</keyword>
<evidence type="ECO:0000256" key="3">
    <source>
        <dbReference type="ARBA" id="ARBA00022989"/>
    </source>
</evidence>
<feature type="transmembrane region" description="Helical" evidence="6">
    <location>
        <begin position="278"/>
        <end position="297"/>
    </location>
</feature>
<evidence type="ECO:0000256" key="4">
    <source>
        <dbReference type="ARBA" id="ARBA00023136"/>
    </source>
</evidence>
<keyword evidence="4 6" id="KW-0472">Membrane</keyword>
<dbReference type="InterPro" id="IPR003938">
    <property type="entry name" value="K_chnl_volt-dep_EAG/ELK/ERG"/>
</dbReference>
<evidence type="ECO:0000313" key="8">
    <source>
        <dbReference type="EMBL" id="CAK9072230.1"/>
    </source>
</evidence>
<gene>
    <name evidence="8" type="ORF">CCMP2556_LOCUS35523</name>
</gene>
<evidence type="ECO:0000256" key="1">
    <source>
        <dbReference type="ARBA" id="ARBA00004141"/>
    </source>
</evidence>
<dbReference type="InterPro" id="IPR005821">
    <property type="entry name" value="Ion_trans_dom"/>
</dbReference>
<dbReference type="InterPro" id="IPR014710">
    <property type="entry name" value="RmlC-like_jellyroll"/>
</dbReference>
<proteinExistence type="predicted"/>
<feature type="transmembrane region" description="Helical" evidence="6">
    <location>
        <begin position="131"/>
        <end position="154"/>
    </location>
</feature>
<keyword evidence="9" id="KW-1185">Reference proteome</keyword>
<dbReference type="PANTHER" id="PTHR10217:SF435">
    <property type="entry name" value="POTASSIUM VOLTAGE-GATED CHANNEL PROTEIN EAG"/>
    <property type="match status" value="1"/>
</dbReference>
<keyword evidence="5" id="KW-0175">Coiled coil</keyword>
<dbReference type="InterPro" id="IPR018490">
    <property type="entry name" value="cNMP-bd_dom_sf"/>
</dbReference>
<dbReference type="Gene3D" id="1.10.287.630">
    <property type="entry name" value="Helix hairpin bin"/>
    <property type="match status" value="1"/>
</dbReference>
<organism evidence="8 9">
    <name type="scientific">Durusdinium trenchii</name>
    <dbReference type="NCBI Taxonomy" id="1381693"/>
    <lineage>
        <taxon>Eukaryota</taxon>
        <taxon>Sar</taxon>
        <taxon>Alveolata</taxon>
        <taxon>Dinophyceae</taxon>
        <taxon>Suessiales</taxon>
        <taxon>Symbiodiniaceae</taxon>
        <taxon>Durusdinium</taxon>
    </lineage>
</organism>
<evidence type="ECO:0000256" key="5">
    <source>
        <dbReference type="SAM" id="Coils"/>
    </source>
</evidence>
<evidence type="ECO:0000256" key="2">
    <source>
        <dbReference type="ARBA" id="ARBA00022692"/>
    </source>
</evidence>
<reference evidence="8 9" key="1">
    <citation type="submission" date="2024-02" db="EMBL/GenBank/DDBJ databases">
        <authorList>
            <person name="Chen Y."/>
            <person name="Shah S."/>
            <person name="Dougan E. K."/>
            <person name="Thang M."/>
            <person name="Chan C."/>
        </authorList>
    </citation>
    <scope>NUCLEOTIDE SEQUENCE [LARGE SCALE GENOMIC DNA]</scope>
</reference>
<evidence type="ECO:0000313" key="9">
    <source>
        <dbReference type="Proteomes" id="UP001642484"/>
    </source>
</evidence>
<feature type="transmembrane region" description="Helical" evidence="6">
    <location>
        <begin position="205"/>
        <end position="223"/>
    </location>
</feature>
<evidence type="ECO:0000256" key="6">
    <source>
        <dbReference type="SAM" id="Phobius"/>
    </source>
</evidence>
<dbReference type="SUPFAM" id="SSF81324">
    <property type="entry name" value="Voltage-gated potassium channels"/>
    <property type="match status" value="1"/>
</dbReference>
<evidence type="ECO:0000259" key="7">
    <source>
        <dbReference type="Pfam" id="PF00520"/>
    </source>
</evidence>
<dbReference type="PRINTS" id="PR01463">
    <property type="entry name" value="EAGCHANLFMLY"/>
</dbReference>
<dbReference type="Pfam" id="PF00520">
    <property type="entry name" value="Ion_trans"/>
    <property type="match status" value="1"/>
</dbReference>
<feature type="domain" description="Ion transport" evidence="7">
    <location>
        <begin position="137"/>
        <end position="371"/>
    </location>
</feature>
<sequence length="787" mass="89445">MPEVTALEEHVQALEKVEKDVSAVRNDLLELIAQAGGEKTETLPRTTTGSLALSMELGRTTTHPHDTAAQRAFAGKSPDSKGRVPRAGSLRMGTSGLFLESEEHSRAIIWERPCSCLGFWPVLHPEGPPRLVWLTPAFVFVLAEAFLVPFMLAFGVEPDDEPFLGIAFRVVDLYFLLDIIVTCLTGYRDSRGNLVSVPGKIVKHYLVGWFLLDAVAAIPWTWIGDSSVAQVTRGLKVVRLIRLARLLRLAKLRQITEAAETYLEGNYAAELFMGFGKVLLLLSAVAHWGACFWHAVGSQQGGWVAELEEDYRGNENKVFARYTWSLYFTLTTLTTVGYGDITPVTTEECRWVLLLLLTSAVIFSGLLGMLSDLVASVNKEHRIVAAKKRQLARYMSWRAVPKTLLCKVRRYFLFKWGTQKDYDLYEEELKKALTPTLRSELCYHIYKEVLNAAPFLAWMRGHTACVKSLATSVRSGFHDCGDFLFRAGEEVKDIFILLAGTTILYRNDRDADAQEDEQDAFLPAWAELEGPGLASQRRALLRHMISSLVKRMKARKQRSTSLGRSRSNDLESQFVERWHDENLLRGLSELRKQDAVQKHAAMLIQLVWRERMRKKLDEIHKKHRPSSCYTIEAPAYFAESCLWPPLMTWSKRVCLHQYTVRVKSQVETVSIPRLAILLVIEKFSPWLRHRFEVFQAAVLEEKESIGETVSPKFSGKQSNVSTVDDHDARQFSMGVVEEGFIMFPLELLRSLNSSLEDGEWVMVGLWVRCWYDTHSLPETMKRPERVV</sequence>
<dbReference type="Proteomes" id="UP001642484">
    <property type="component" value="Unassembled WGS sequence"/>
</dbReference>
<comment type="caution">
    <text evidence="8">The sequence shown here is derived from an EMBL/GenBank/DDBJ whole genome shotgun (WGS) entry which is preliminary data.</text>
</comment>
<dbReference type="PANTHER" id="PTHR10217">
    <property type="entry name" value="VOLTAGE AND LIGAND GATED POTASSIUM CHANNEL"/>
    <property type="match status" value="1"/>
</dbReference>
<feature type="transmembrane region" description="Helical" evidence="6">
    <location>
        <begin position="166"/>
        <end position="184"/>
    </location>
</feature>
<name>A0ABP0PC14_9DINO</name>
<dbReference type="InterPro" id="IPR050818">
    <property type="entry name" value="KCNH_animal-type"/>
</dbReference>
<accession>A0ABP0PC14</accession>
<feature type="coiled-coil region" evidence="5">
    <location>
        <begin position="7"/>
        <end position="34"/>
    </location>
</feature>
<comment type="subcellular location">
    <subcellularLocation>
        <location evidence="1">Membrane</location>
        <topology evidence="1">Multi-pass membrane protein</topology>
    </subcellularLocation>
</comment>
<protein>
    <recommendedName>
        <fullName evidence="7">Ion transport domain-containing protein</fullName>
    </recommendedName>
</protein>
<dbReference type="Gene3D" id="2.60.120.10">
    <property type="entry name" value="Jelly Rolls"/>
    <property type="match status" value="1"/>
</dbReference>
<feature type="transmembrane region" description="Helical" evidence="6">
    <location>
        <begin position="351"/>
        <end position="375"/>
    </location>
</feature>
<dbReference type="EMBL" id="CAXAMN010022718">
    <property type="protein sequence ID" value="CAK9072230.1"/>
    <property type="molecule type" value="Genomic_DNA"/>
</dbReference>
<keyword evidence="3 6" id="KW-1133">Transmembrane helix</keyword>